<gene>
    <name evidence="11" type="primary">cox3</name>
</gene>
<evidence type="ECO:0000256" key="4">
    <source>
        <dbReference type="ARBA" id="ARBA00022692"/>
    </source>
</evidence>
<dbReference type="InterPro" id="IPR024791">
    <property type="entry name" value="Cyt_c/ubiquinol_Oxase_su3"/>
</dbReference>
<keyword evidence="5" id="KW-1278">Translocase</keyword>
<comment type="function">
    <text evidence="8">Component of the cytochrome c oxidase, the last enzyme in the mitochondrial electron transport chain which drives oxidative phosphorylation. The respiratory chain contains 3 multisubunit complexes succinate dehydrogenase (complex II, CII), ubiquinol-cytochrome c oxidoreductase (cytochrome b-c1 complex, complex III, CIII) and cytochrome c oxidase (complex IV, CIV), that cooperate to transfer electrons derived from NADH and succinate to molecular oxygen, creating an electrochemical gradient over the inner membrane that drives transmembrane transport and the ATP synthase. Cytochrome c oxidase is the component of the respiratory chain that catalyzes the reduction of oxygen to water. Electrons originating from reduced cytochrome c in the intermembrane space (IMS) are transferred via the dinuclear copper A center (CU(A)) of subunit 2 and heme A of subunit 1 to the active site in subunit 1, a binuclear center (BNC) formed by heme A3 and copper B (CU(B)). The BNC reduces molecular oxygen to 2 water molecules using 4 electrons from cytochrome c in the IMS and 4 protons from the mitochondrial matrix.</text>
</comment>
<dbReference type="InterPro" id="IPR013833">
    <property type="entry name" value="Cyt_c_oxidase_su3_a-hlx"/>
</dbReference>
<feature type="transmembrane region" description="Helical" evidence="9">
    <location>
        <begin position="196"/>
        <end position="222"/>
    </location>
</feature>
<evidence type="ECO:0000256" key="7">
    <source>
        <dbReference type="ARBA" id="ARBA00023136"/>
    </source>
</evidence>
<comment type="similarity">
    <text evidence="2 8">Belongs to the cytochrome c oxidase subunit 3 family.</text>
</comment>
<name>A0A8F9R8Z5_9CRUS</name>
<feature type="transmembrane region" description="Helical" evidence="9">
    <location>
        <begin position="80"/>
        <end position="101"/>
    </location>
</feature>
<accession>A0A8F9R8Z5</accession>
<dbReference type="CDD" id="cd01665">
    <property type="entry name" value="Cyt_c_Oxidase_III"/>
    <property type="match status" value="1"/>
</dbReference>
<keyword evidence="8 11" id="KW-0496">Mitochondrion</keyword>
<dbReference type="InterPro" id="IPR000298">
    <property type="entry name" value="Cyt_c_oxidase-like_su3"/>
</dbReference>
<evidence type="ECO:0000256" key="2">
    <source>
        <dbReference type="ARBA" id="ARBA00010581"/>
    </source>
</evidence>
<keyword evidence="7 9" id="KW-0472">Membrane</keyword>
<comment type="subcellular location">
    <subcellularLocation>
        <location evidence="1">Membrane</location>
        <topology evidence="1">Multi-pass membrane protein</topology>
    </subcellularLocation>
</comment>
<keyword evidence="6 9" id="KW-1133">Transmembrane helix</keyword>
<feature type="transmembrane region" description="Helical" evidence="9">
    <location>
        <begin position="164"/>
        <end position="184"/>
    </location>
</feature>
<dbReference type="InterPro" id="IPR033945">
    <property type="entry name" value="Cyt_c_oxase_su3_dom"/>
</dbReference>
<evidence type="ECO:0000256" key="5">
    <source>
        <dbReference type="ARBA" id="ARBA00022967"/>
    </source>
</evidence>
<dbReference type="PROSITE" id="PS50253">
    <property type="entry name" value="COX3"/>
    <property type="match status" value="1"/>
</dbReference>
<dbReference type="Pfam" id="PF00510">
    <property type="entry name" value="COX3"/>
    <property type="match status" value="1"/>
</dbReference>
<dbReference type="Gene3D" id="1.10.287.70">
    <property type="match status" value="1"/>
</dbReference>
<evidence type="ECO:0000256" key="9">
    <source>
        <dbReference type="SAM" id="Phobius"/>
    </source>
</evidence>
<evidence type="ECO:0000256" key="8">
    <source>
        <dbReference type="RuleBase" id="RU003375"/>
    </source>
</evidence>
<dbReference type="PANTHER" id="PTHR11403">
    <property type="entry name" value="CYTOCHROME C OXIDASE SUBUNIT III"/>
    <property type="match status" value="1"/>
</dbReference>
<reference evidence="11" key="1">
    <citation type="submission" date="2021-06" db="EMBL/GenBank/DDBJ databases">
        <authorList>
            <person name="Peng M."/>
            <person name="Chen X."/>
            <person name="Zeng D."/>
            <person name="Yang C."/>
            <person name="Zhu W."/>
            <person name="Pan C."/>
        </authorList>
    </citation>
    <scope>NUCLEOTIDE SEQUENCE</scope>
    <source>
        <strain evidence="11">X1</strain>
    </source>
</reference>
<evidence type="ECO:0000313" key="11">
    <source>
        <dbReference type="EMBL" id="QYJ56380.1"/>
    </source>
</evidence>
<protein>
    <recommendedName>
        <fullName evidence="3 8">Cytochrome c oxidase subunit 3</fullName>
    </recommendedName>
</protein>
<dbReference type="GO" id="GO:0004129">
    <property type="term" value="F:cytochrome-c oxidase activity"/>
    <property type="evidence" value="ECO:0007669"/>
    <property type="project" value="InterPro"/>
</dbReference>
<dbReference type="GO" id="GO:0005739">
    <property type="term" value="C:mitochondrion"/>
    <property type="evidence" value="ECO:0007669"/>
    <property type="project" value="TreeGrafter"/>
</dbReference>
<dbReference type="PANTHER" id="PTHR11403:SF7">
    <property type="entry name" value="CYTOCHROME C OXIDASE SUBUNIT 3"/>
    <property type="match status" value="1"/>
</dbReference>
<feature type="domain" description="Heme-copper oxidase subunit III family profile" evidence="10">
    <location>
        <begin position="6"/>
        <end position="263"/>
    </location>
</feature>
<sequence length="263" mass="30990">MMMDKVFSLYHTVNLSPWPFVISLNTFSFFICLIMMLNYKSVTILLISTLMLLFNTYLWWRDVNRESSFMGCHTSVVMNMVLMGMVLFIVSEIFFFFSFFWETLHSMLSLGVEFSFYWPPKGIKFFSASSVPLLNTIILLSSGITATYSHFLLLNKIFNKSLMYLVYSIVLGCYFTFLQGFEYYEASFTMADSVFGSIFFILTGFHGLHVILGTLFLFVSLFRFISFFTTSNHNLNFEMALWYWHFVDVVWLFLFLILYIWSN</sequence>
<dbReference type="SUPFAM" id="SSF81452">
    <property type="entry name" value="Cytochrome c oxidase subunit III-like"/>
    <property type="match status" value="1"/>
</dbReference>
<feature type="transmembrane region" description="Helical" evidence="9">
    <location>
        <begin position="42"/>
        <end position="60"/>
    </location>
</feature>
<evidence type="ECO:0000256" key="3">
    <source>
        <dbReference type="ARBA" id="ARBA00015944"/>
    </source>
</evidence>
<evidence type="ECO:0000256" key="1">
    <source>
        <dbReference type="ARBA" id="ARBA00004141"/>
    </source>
</evidence>
<evidence type="ECO:0000259" key="10">
    <source>
        <dbReference type="PROSITE" id="PS50253"/>
    </source>
</evidence>
<feature type="transmembrane region" description="Helical" evidence="9">
    <location>
        <begin position="20"/>
        <end position="37"/>
    </location>
</feature>
<keyword evidence="4 8" id="KW-0812">Transmembrane</keyword>
<organism evidence="11">
    <name type="scientific">Sacculina sp. 'Beibu Gulf'</name>
    <dbReference type="NCBI Taxonomy" id="2861897"/>
    <lineage>
        <taxon>Eukaryota</taxon>
        <taxon>Metazoa</taxon>
        <taxon>Ecdysozoa</taxon>
        <taxon>Arthropoda</taxon>
        <taxon>Crustacea</taxon>
        <taxon>Multicrustacea</taxon>
        <taxon>Cirripedia</taxon>
        <taxon>Rhizocephala</taxon>
        <taxon>Sacculinidae</taxon>
        <taxon>Sacculina</taxon>
    </lineage>
</organism>
<dbReference type="EMBL" id="MZ411548">
    <property type="protein sequence ID" value="QYJ56380.1"/>
    <property type="molecule type" value="Genomic_DNA"/>
</dbReference>
<geneLocation type="mitochondrion" evidence="11"/>
<dbReference type="Gene3D" id="1.20.120.80">
    <property type="entry name" value="Cytochrome c oxidase, subunit III, four-helix bundle"/>
    <property type="match status" value="1"/>
</dbReference>
<feature type="transmembrane region" description="Helical" evidence="9">
    <location>
        <begin position="242"/>
        <end position="261"/>
    </location>
</feature>
<feature type="transmembrane region" description="Helical" evidence="9">
    <location>
        <begin position="122"/>
        <end position="144"/>
    </location>
</feature>
<dbReference type="InterPro" id="IPR035973">
    <property type="entry name" value="Cyt_c_oxidase_su3-like_sf"/>
</dbReference>
<proteinExistence type="inferred from homology"/>
<dbReference type="AlphaFoldDB" id="A0A8F9R8Z5"/>
<dbReference type="GO" id="GO:0006123">
    <property type="term" value="P:mitochondrial electron transport, cytochrome c to oxygen"/>
    <property type="evidence" value="ECO:0007669"/>
    <property type="project" value="TreeGrafter"/>
</dbReference>
<evidence type="ECO:0000256" key="6">
    <source>
        <dbReference type="ARBA" id="ARBA00022989"/>
    </source>
</evidence>
<dbReference type="GO" id="GO:0016020">
    <property type="term" value="C:membrane"/>
    <property type="evidence" value="ECO:0007669"/>
    <property type="project" value="UniProtKB-SubCell"/>
</dbReference>